<dbReference type="SUPFAM" id="SSF52540">
    <property type="entry name" value="P-loop containing nucleoside triphosphate hydrolases"/>
    <property type="match status" value="2"/>
</dbReference>
<dbReference type="Gene3D" id="1.10.300.10">
    <property type="entry name" value="Adenylosuccinate Synthetase, subunit A, domain 2"/>
    <property type="match status" value="1"/>
</dbReference>
<comment type="caution">
    <text evidence="7">Lacks conserved residue(s) required for the propagation of feature annotation.</text>
</comment>
<accession>A0A1F4U6X3</accession>
<dbReference type="GO" id="GO:0005525">
    <property type="term" value="F:GTP binding"/>
    <property type="evidence" value="ECO:0007669"/>
    <property type="project" value="UniProtKB-UniRule"/>
</dbReference>
<evidence type="ECO:0000256" key="5">
    <source>
        <dbReference type="ARBA" id="ARBA00022842"/>
    </source>
</evidence>
<dbReference type="GO" id="GO:0004019">
    <property type="term" value="F:adenylosuccinate synthase activity"/>
    <property type="evidence" value="ECO:0007669"/>
    <property type="project" value="UniProtKB-UniRule"/>
</dbReference>
<dbReference type="Gene3D" id="3.90.170.10">
    <property type="entry name" value="Adenylosuccinate Synthetase, subunit A, domain 3"/>
    <property type="match status" value="1"/>
</dbReference>
<dbReference type="GO" id="GO:0046040">
    <property type="term" value="P:IMP metabolic process"/>
    <property type="evidence" value="ECO:0007669"/>
    <property type="project" value="TreeGrafter"/>
</dbReference>
<comment type="pathway">
    <text evidence="7">Purine metabolism; AMP biosynthesis via de novo pathway; AMP from IMP: step 1/2.</text>
</comment>
<dbReference type="GO" id="GO:0000287">
    <property type="term" value="F:magnesium ion binding"/>
    <property type="evidence" value="ECO:0007669"/>
    <property type="project" value="UniProtKB-UniRule"/>
</dbReference>
<keyword evidence="1 7" id="KW-0436">Ligase</keyword>
<comment type="cofactor">
    <cofactor evidence="7">
        <name>Mg(2+)</name>
        <dbReference type="ChEBI" id="CHEBI:18420"/>
    </cofactor>
    <text evidence="7">Binds 1 Mg(2+) ion per subunit.</text>
</comment>
<evidence type="ECO:0000313" key="9">
    <source>
        <dbReference type="Proteomes" id="UP000179242"/>
    </source>
</evidence>
<keyword evidence="3 7" id="KW-0547">Nucleotide-binding</keyword>
<feature type="binding site" description="in other chain" evidence="7">
    <location>
        <position position="246"/>
    </location>
    <ligand>
        <name>IMP</name>
        <dbReference type="ChEBI" id="CHEBI:58053"/>
        <note>ligand shared between dimeric partners</note>
    </ligand>
</feature>
<dbReference type="UniPathway" id="UPA00075">
    <property type="reaction ID" value="UER00335"/>
</dbReference>
<evidence type="ECO:0000313" key="8">
    <source>
        <dbReference type="EMBL" id="OGC40714.1"/>
    </source>
</evidence>
<gene>
    <name evidence="7" type="primary">purA</name>
    <name evidence="8" type="ORF">A2438_00220</name>
</gene>
<dbReference type="Proteomes" id="UP000179242">
    <property type="component" value="Unassembled WGS sequence"/>
</dbReference>
<dbReference type="EMBL" id="MEUJ01000002">
    <property type="protein sequence ID" value="OGC40714.1"/>
    <property type="molecule type" value="Genomic_DNA"/>
</dbReference>
<comment type="subunit">
    <text evidence="7">Homodimer.</text>
</comment>
<dbReference type="GO" id="GO:0005737">
    <property type="term" value="C:cytoplasm"/>
    <property type="evidence" value="ECO:0007669"/>
    <property type="project" value="UniProtKB-SubCell"/>
</dbReference>
<evidence type="ECO:0000256" key="1">
    <source>
        <dbReference type="ARBA" id="ARBA00022598"/>
    </source>
</evidence>
<reference evidence="8 9" key="1">
    <citation type="journal article" date="2016" name="Nat. Commun.">
        <title>Thousands of microbial genomes shed light on interconnected biogeochemical processes in an aquifer system.</title>
        <authorList>
            <person name="Anantharaman K."/>
            <person name="Brown C.T."/>
            <person name="Hug L.A."/>
            <person name="Sharon I."/>
            <person name="Castelle C.J."/>
            <person name="Probst A.J."/>
            <person name="Thomas B.C."/>
            <person name="Singh A."/>
            <person name="Wilkins M.J."/>
            <person name="Karaoz U."/>
            <person name="Brodie E.L."/>
            <person name="Williams K.H."/>
            <person name="Hubbard S.S."/>
            <person name="Banfield J.F."/>
        </authorList>
    </citation>
    <scope>NUCLEOTIDE SEQUENCE [LARGE SCALE GENOMIC DNA]</scope>
</reference>
<dbReference type="PANTHER" id="PTHR11846">
    <property type="entry name" value="ADENYLOSUCCINATE SYNTHETASE"/>
    <property type="match status" value="1"/>
</dbReference>
<dbReference type="PANTHER" id="PTHR11846:SF0">
    <property type="entry name" value="ADENYLOSUCCINATE SYNTHETASE"/>
    <property type="match status" value="1"/>
</dbReference>
<dbReference type="SMART" id="SM00788">
    <property type="entry name" value="Adenylsucc_synt"/>
    <property type="match status" value="1"/>
</dbReference>
<organism evidence="8 9">
    <name type="scientific">candidate division WOR-1 bacterium RIFOXYC2_FULL_46_14</name>
    <dbReference type="NCBI Taxonomy" id="1802587"/>
    <lineage>
        <taxon>Bacteria</taxon>
        <taxon>Bacillati</taxon>
        <taxon>Saganbacteria</taxon>
    </lineage>
</organism>
<proteinExistence type="inferred from homology"/>
<name>A0A1F4U6X3_UNCSA</name>
<dbReference type="AlphaFoldDB" id="A0A1F4U6X3"/>
<feature type="binding site" description="in other chain" evidence="7">
    <location>
        <position position="337"/>
    </location>
    <ligand>
        <name>IMP</name>
        <dbReference type="ChEBI" id="CHEBI:58053"/>
        <note>ligand shared between dimeric partners</note>
    </ligand>
</feature>
<keyword evidence="2 7" id="KW-0479">Metal-binding</keyword>
<comment type="similarity">
    <text evidence="7">Belongs to the adenylosuccinate synthetase family.</text>
</comment>
<dbReference type="EC" id="6.3.4.4" evidence="7"/>
<dbReference type="Gene3D" id="3.40.440.10">
    <property type="entry name" value="Adenylosuccinate Synthetase, subunit A, domain 1"/>
    <property type="match status" value="1"/>
</dbReference>
<evidence type="ECO:0000256" key="2">
    <source>
        <dbReference type="ARBA" id="ARBA00022723"/>
    </source>
</evidence>
<comment type="caution">
    <text evidence="8">The sequence shown here is derived from an EMBL/GenBank/DDBJ whole genome shotgun (WGS) entry which is preliminary data.</text>
</comment>
<dbReference type="GO" id="GO:0044208">
    <property type="term" value="P:'de novo' AMP biosynthetic process"/>
    <property type="evidence" value="ECO:0007669"/>
    <property type="project" value="UniProtKB-UniRule"/>
</dbReference>
<keyword evidence="5 7" id="KW-0460">Magnesium</keyword>
<comment type="function">
    <text evidence="7">Plays an important role in the de novo pathway of purine nucleotide biosynthesis. Catalyzes the first committed step in the biosynthesis of AMP from IMP.</text>
</comment>
<keyword evidence="7" id="KW-0963">Cytoplasm</keyword>
<dbReference type="InterPro" id="IPR042111">
    <property type="entry name" value="Adenylosuccinate_synth_dom3"/>
</dbReference>
<sequence>MGSGLVSRCNGGSQAAHTVWENGRGHVFKQYGAGTFAGRDTFLPSTMYVDPKRLISEELALKELGVRRPIQGLHVSKDAPVILPVHAMLCQMLEASRGDVGFGTVGFGVGQAVLDNKRADHMGVIITDLLYKGRLKEKLSVLLKEKTEAAQRILESASAGAKRSVEDIYRNFQDSIQLDRLLRAYLNYGYYFRNNIVGEEYLVDTMLAQNGLSCAVICLGFGDSGKGTIVDFLSRVSDATIFELAQGCLIDPNWSFWPYVSKTPNTFLAVADTIKRSGRKKNLDEAAIENLIKKTVKIGVLRPYQTRHGAGPFVTETKEEALINLWADQGVHNEWQKEFRVGWLDLPALKYSVALNGGLDYLAVTNLDRLFGGPIKVCTSYEYTGDFSSLDRYFVWERRSVTTARILAFRSQNIDNPPQQNGELAGLLFSCRPLDFVNFGRSEQPVDKLPGNIRDFLSFISGPTALNTPVGIISFGPTAEDKLFLSAQRRRRTDEIPR</sequence>
<dbReference type="InterPro" id="IPR042109">
    <property type="entry name" value="Adenylosuccinate_synth_dom1"/>
</dbReference>
<keyword evidence="6 7" id="KW-0342">GTP-binding</keyword>
<evidence type="ECO:0000256" key="6">
    <source>
        <dbReference type="ARBA" id="ARBA00023134"/>
    </source>
</evidence>
<dbReference type="InterPro" id="IPR027417">
    <property type="entry name" value="P-loop_NTPase"/>
</dbReference>
<feature type="binding site" evidence="7">
    <location>
        <begin position="366"/>
        <end position="368"/>
    </location>
    <ligand>
        <name>GTP</name>
        <dbReference type="ChEBI" id="CHEBI:37565"/>
    </ligand>
</feature>
<keyword evidence="4 7" id="KW-0658">Purine biosynthesis</keyword>
<feature type="active site" description="Proton donor" evidence="7">
    <location>
        <position position="17"/>
    </location>
</feature>
<dbReference type="Pfam" id="PF00709">
    <property type="entry name" value="Adenylsucc_synt"/>
    <property type="match status" value="2"/>
</dbReference>
<protein>
    <recommendedName>
        <fullName evidence="7">Adenylosuccinate synthetase</fullName>
        <shortName evidence="7">AMPSase</shortName>
        <shortName evidence="7">AdSS</shortName>
        <ecNumber evidence="7">6.3.4.4</ecNumber>
    </recommendedName>
    <alternativeName>
        <fullName evidence="7">IMP--aspartate ligase</fullName>
    </alternativeName>
</protein>
<feature type="binding site" evidence="7">
    <location>
        <begin position="474"/>
        <end position="476"/>
    </location>
    <ligand>
        <name>GTP</name>
        <dbReference type="ChEBI" id="CHEBI:37565"/>
    </ligand>
</feature>
<dbReference type="InterPro" id="IPR001114">
    <property type="entry name" value="Adenylosuccinate_synthetase"/>
</dbReference>
<dbReference type="HAMAP" id="MF_00011">
    <property type="entry name" value="Adenylosucc_synth"/>
    <property type="match status" value="1"/>
</dbReference>
<evidence type="ECO:0000256" key="4">
    <source>
        <dbReference type="ARBA" id="ARBA00022755"/>
    </source>
</evidence>
<dbReference type="InterPro" id="IPR042110">
    <property type="entry name" value="Adenylosuccinate_synth_dom2"/>
</dbReference>
<evidence type="ECO:0000256" key="7">
    <source>
        <dbReference type="HAMAP-Rule" id="MF_00011"/>
    </source>
</evidence>
<comment type="subcellular location">
    <subcellularLocation>
        <location evidence="7">Cytoplasm</location>
    </subcellularLocation>
</comment>
<comment type="catalytic activity">
    <reaction evidence="7">
        <text>IMP + L-aspartate + GTP = N(6)-(1,2-dicarboxyethyl)-AMP + GDP + phosphate + 2 H(+)</text>
        <dbReference type="Rhea" id="RHEA:15753"/>
        <dbReference type="ChEBI" id="CHEBI:15378"/>
        <dbReference type="ChEBI" id="CHEBI:29991"/>
        <dbReference type="ChEBI" id="CHEBI:37565"/>
        <dbReference type="ChEBI" id="CHEBI:43474"/>
        <dbReference type="ChEBI" id="CHEBI:57567"/>
        <dbReference type="ChEBI" id="CHEBI:58053"/>
        <dbReference type="ChEBI" id="CHEBI:58189"/>
        <dbReference type="EC" id="6.3.4.4"/>
    </reaction>
</comment>
<evidence type="ECO:0000256" key="3">
    <source>
        <dbReference type="ARBA" id="ARBA00022741"/>
    </source>
</evidence>